<dbReference type="Proteomes" id="UP001235720">
    <property type="component" value="Unassembled WGS sequence"/>
</dbReference>
<feature type="transmembrane region" description="Helical" evidence="1">
    <location>
        <begin position="48"/>
        <end position="71"/>
    </location>
</feature>
<feature type="transmembrane region" description="Helical" evidence="1">
    <location>
        <begin position="235"/>
        <end position="257"/>
    </location>
</feature>
<feature type="transmembrane region" description="Helical" evidence="1">
    <location>
        <begin position="12"/>
        <end position="36"/>
    </location>
</feature>
<feature type="transmembrane region" description="Helical" evidence="1">
    <location>
        <begin position="278"/>
        <end position="298"/>
    </location>
</feature>
<evidence type="ECO:0008006" key="4">
    <source>
        <dbReference type="Google" id="ProtNLM"/>
    </source>
</evidence>
<proteinExistence type="predicted"/>
<keyword evidence="1" id="KW-1133">Transmembrane helix</keyword>
<keyword evidence="3" id="KW-1185">Reference proteome</keyword>
<sequence length="401" mass="40503">MNPPAQRPRRFAVRSIGALIVALSTSASGFLVATAVARVASVEETGRFAVAAAAVALSTAMARSAVTDPLVVNPVGSAALTRIGRASSIGAAGAVVVGIAGLVTHSEYLLVGAITLHGLTIRECVRAVAVARGSCGAAVLVETTWLAVAVVAFVGTAVGSWSGLTAFAVWAGAGAVLGYVSAVRQRFDLLPAWRSTPVPTGRSLSFAADTVMGSGVVQLVTWVSAATGGLTVAAALRGAGTLAGPVTVCLGAARSVLIPRAVSRLRSQGGLRGLRRDTVLLCLVASPGLVALAAAGALPAPAGEAVLGETWAFVAPILPLTALELLFQLVSAVPESAHRALGMSRRIVQLRAVSALLRIPAMISVIPIGIGAMAAMAAAVTALNAALWWAHLIHARRRDQT</sequence>
<protein>
    <recommendedName>
        <fullName evidence="4">Polysaccharide biosynthesis protein C-terminal domain-containing protein</fullName>
    </recommendedName>
</protein>
<feature type="transmembrane region" description="Helical" evidence="1">
    <location>
        <begin position="310"/>
        <end position="327"/>
    </location>
</feature>
<keyword evidence="1" id="KW-0472">Membrane</keyword>
<evidence type="ECO:0000313" key="3">
    <source>
        <dbReference type="Proteomes" id="UP001235720"/>
    </source>
</evidence>
<dbReference type="RefSeq" id="WP_289471459.1">
    <property type="nucleotide sequence ID" value="NZ_JAUCMM010000017.1"/>
</dbReference>
<comment type="caution">
    <text evidence="2">The sequence shown here is derived from an EMBL/GenBank/DDBJ whole genome shotgun (WGS) entry which is preliminary data.</text>
</comment>
<feature type="transmembrane region" description="Helical" evidence="1">
    <location>
        <begin position="204"/>
        <end position="223"/>
    </location>
</feature>
<accession>A0ABT7TK05</accession>
<gene>
    <name evidence="2" type="ORF">QUG98_15860</name>
</gene>
<feature type="transmembrane region" description="Helical" evidence="1">
    <location>
        <begin position="348"/>
        <end position="366"/>
    </location>
</feature>
<organism evidence="2 3">
    <name type="scientific">Curtobacterium subtropicum</name>
    <dbReference type="NCBI Taxonomy" id="3055138"/>
    <lineage>
        <taxon>Bacteria</taxon>
        <taxon>Bacillati</taxon>
        <taxon>Actinomycetota</taxon>
        <taxon>Actinomycetes</taxon>
        <taxon>Micrococcales</taxon>
        <taxon>Microbacteriaceae</taxon>
        <taxon>Curtobacterium</taxon>
    </lineage>
</organism>
<evidence type="ECO:0000313" key="2">
    <source>
        <dbReference type="EMBL" id="MDM7889929.1"/>
    </source>
</evidence>
<feature type="transmembrane region" description="Helical" evidence="1">
    <location>
        <begin position="137"/>
        <end position="158"/>
    </location>
</feature>
<keyword evidence="1" id="KW-0812">Transmembrane</keyword>
<dbReference type="EMBL" id="JAUCMM010000017">
    <property type="protein sequence ID" value="MDM7889929.1"/>
    <property type="molecule type" value="Genomic_DNA"/>
</dbReference>
<name>A0ABT7TK05_9MICO</name>
<feature type="transmembrane region" description="Helical" evidence="1">
    <location>
        <begin position="164"/>
        <end position="183"/>
    </location>
</feature>
<reference evidence="2 3" key="1">
    <citation type="submission" date="2023-06" db="EMBL/GenBank/DDBJ databases">
        <authorList>
            <person name="Feng G."/>
            <person name="Li J."/>
            <person name="Zhu H."/>
        </authorList>
    </citation>
    <scope>NUCLEOTIDE SEQUENCE [LARGE SCALE GENOMIC DNA]</scope>
    <source>
        <strain evidence="2 3">RHCJP20</strain>
    </source>
</reference>
<evidence type="ECO:0000256" key="1">
    <source>
        <dbReference type="SAM" id="Phobius"/>
    </source>
</evidence>